<comment type="similarity">
    <text evidence="1">Belongs to the proteasome inhibitor PI31 family.</text>
</comment>
<reference evidence="2" key="1">
    <citation type="submission" date="2021-01" db="EMBL/GenBank/DDBJ databases">
        <authorList>
            <person name="Corre E."/>
            <person name="Pelletier E."/>
            <person name="Niang G."/>
            <person name="Scheremetjew M."/>
            <person name="Finn R."/>
            <person name="Kale V."/>
            <person name="Holt S."/>
            <person name="Cochrane G."/>
            <person name="Meng A."/>
            <person name="Brown T."/>
            <person name="Cohen L."/>
        </authorList>
    </citation>
    <scope>NUCLEOTIDE SEQUENCE</scope>
    <source>
        <strain evidence="2">CCMP 2712</strain>
    </source>
</reference>
<protein>
    <recommendedName>
        <fullName evidence="3">Proteasome inhibitor PI31 subunit</fullName>
    </recommendedName>
</protein>
<evidence type="ECO:0000256" key="1">
    <source>
        <dbReference type="ARBA" id="ARBA00006405"/>
    </source>
</evidence>
<sequence length="233" mass="24698">MCDDGGKNVKVQVNVKLVGLQDLLLVHAASDNVQDVFFLELRISDFVQTLHSQRLISDYEKIYTDLEALLRAVRINITYKLLPSLVPKKPSSSQHGCAMQAEEVPRSGSFPWRPEHVGHPGGLGGNLAQVYTDLGRTDLMPGGGLFPGHPVMPGMGAEGNLFGPRHPAFGGVGPLGGGGSLAGGSLAAPPGARVDPFGPPGVFPNPNGPAFGWTRREIPDDIFQPPGGDDMFM</sequence>
<gene>
    <name evidence="2" type="ORF">GTHE00462_LOCUS15227</name>
</gene>
<name>A0A7S4KNB0_GUITH</name>
<evidence type="ECO:0000313" key="2">
    <source>
        <dbReference type="EMBL" id="CAE2299669.1"/>
    </source>
</evidence>
<dbReference type="Gene3D" id="3.40.1000.30">
    <property type="match status" value="1"/>
</dbReference>
<proteinExistence type="inferred from homology"/>
<dbReference type="GO" id="GO:0004866">
    <property type="term" value="F:endopeptidase inhibitor activity"/>
    <property type="evidence" value="ECO:0007669"/>
    <property type="project" value="InterPro"/>
</dbReference>
<accession>A0A7S4KNB0</accession>
<dbReference type="GO" id="GO:0043161">
    <property type="term" value="P:proteasome-mediated ubiquitin-dependent protein catabolic process"/>
    <property type="evidence" value="ECO:0007669"/>
    <property type="project" value="InterPro"/>
</dbReference>
<evidence type="ECO:0008006" key="3">
    <source>
        <dbReference type="Google" id="ProtNLM"/>
    </source>
</evidence>
<dbReference type="AlphaFoldDB" id="A0A7S4KNB0"/>
<dbReference type="PANTHER" id="PTHR13266:SF1">
    <property type="entry name" value="PROTEASOME INHIBITOR PI31 SUBUNIT"/>
    <property type="match status" value="1"/>
</dbReference>
<dbReference type="GO" id="GO:0070628">
    <property type="term" value="F:proteasome binding"/>
    <property type="evidence" value="ECO:0007669"/>
    <property type="project" value="InterPro"/>
</dbReference>
<dbReference type="EMBL" id="HBKN01019307">
    <property type="protein sequence ID" value="CAE2299669.1"/>
    <property type="molecule type" value="Transcribed_RNA"/>
</dbReference>
<organism evidence="2">
    <name type="scientific">Guillardia theta</name>
    <name type="common">Cryptophyte</name>
    <name type="synonym">Cryptomonas phi</name>
    <dbReference type="NCBI Taxonomy" id="55529"/>
    <lineage>
        <taxon>Eukaryota</taxon>
        <taxon>Cryptophyceae</taxon>
        <taxon>Pyrenomonadales</taxon>
        <taxon>Geminigeraceae</taxon>
        <taxon>Guillardia</taxon>
    </lineage>
</organism>
<dbReference type="InterPro" id="IPR045128">
    <property type="entry name" value="PI31-like"/>
</dbReference>
<dbReference type="PANTHER" id="PTHR13266">
    <property type="entry name" value="PROTEASOME INHIBITOR"/>
    <property type="match status" value="1"/>
</dbReference>